<evidence type="ECO:0000313" key="2">
    <source>
        <dbReference type="EMBL" id="SBT80847.1"/>
    </source>
</evidence>
<feature type="region of interest" description="Disordered" evidence="1">
    <location>
        <begin position="275"/>
        <end position="332"/>
    </location>
</feature>
<evidence type="ECO:0000313" key="3">
    <source>
        <dbReference type="Proteomes" id="UP000219799"/>
    </source>
</evidence>
<dbReference type="AlphaFoldDB" id="A0A1C3L2P0"/>
<feature type="compositionally biased region" description="Polar residues" evidence="1">
    <location>
        <begin position="35"/>
        <end position="53"/>
    </location>
</feature>
<dbReference type="EMBL" id="LT594502">
    <property type="protein sequence ID" value="SBT80847.1"/>
    <property type="molecule type" value="Genomic_DNA"/>
</dbReference>
<evidence type="ECO:0000256" key="1">
    <source>
        <dbReference type="SAM" id="MobiDB-lite"/>
    </source>
</evidence>
<reference evidence="2 3" key="1">
    <citation type="submission" date="2016-06" db="EMBL/GenBank/DDBJ databases">
        <authorList>
            <consortium name="Pathogen Informatics"/>
        </authorList>
    </citation>
    <scope>NUCLEOTIDE SEQUENCE [LARGE SCALE GENOMIC DNA]</scope>
    <source>
        <strain evidence="2">PmlGA01</strain>
    </source>
</reference>
<proteinExistence type="predicted"/>
<sequence>MEEEENYSKQPRDITNLKRLSNTKDHKHNQDKCLDNSSTDYGMKSYNESMDNGYSQNLNVSTSFHEKEEDYVEEEKIDRQLTFKNYNKLNYSNVENAVDVDEAEGVDNVSNISSVVDSGHVGNNINKYKVDNSRDNFTYINSKDKILFVNVSRDSKNNIMSLTASQKYNIQNSSFSNNLKKEKELKNSKMLENEKHRDNQDVMEDINYNSEKSYIKVNNNKTDDINNASKNINRKDEMFYDKGHSIKKHTKPSTSDHLFISDNEQEININNFHLTSNNQSEQSNVEREKGANNNSSENDDIEYLNKTKKDTGVNYKRQNNHNNNSKDIDEHISSNDRYYIEKNEKDEVEQKLNSIDFSDNYDNKEEFINDDQLTNTKNELHQRNKNANSNELNSSFIMDEMSSEKNLNIHNNKKNNILEKSEKLNENDSHINYNRSLEQSVKSRVTHNNSNRTFVDTSIVSVKSKDSYTTSESNSVESSNRLAGSSGNLAGSGDILGGLRASMKVNHSYILSRSNLSETLVNDGQTTNSMLTRQSAKIESAYSTNKSNSRHMESRRSYTECRGISKNSIKEHTEIAKNNLTDYENKMKVSRNRTVDLTAKLINPIFEQNKPTSRSITESSNNVNIRSNSVISKSGREKWTNNSEELSNNQTNANRDMEYRNGLTNPSMEKSKSHYEKESYNLSESNIVGEENNFREANNLNDSNYAMHASMDTITETHNTSISLNQSQNEEGYISNESSNKLSKSEYYVNKLRNRNNIHSETVNSESRRSISNSIYSHIESHENMLNSNKCLVRQKQSYRELNNIRNESSDRLMNSKDSQIESENHLRQMNGSTLQNSKYEEKLMGLRINFVESTNNSNNKESKSYLNKSEDYIEDSNNNLIKYNLKCSNDDCDKDQLFNEFEKKKKHINEMNYYYGNNRRYHLNISRIFLKRIYN</sequence>
<gene>
    <name evidence="2" type="primary">PmlGA01_140034500</name>
    <name evidence="2" type="ORF">PMLGA01_140034500</name>
</gene>
<organism evidence="2 3">
    <name type="scientific">Plasmodium malariae</name>
    <dbReference type="NCBI Taxonomy" id="5858"/>
    <lineage>
        <taxon>Eukaryota</taxon>
        <taxon>Sar</taxon>
        <taxon>Alveolata</taxon>
        <taxon>Apicomplexa</taxon>
        <taxon>Aconoidasida</taxon>
        <taxon>Haemosporida</taxon>
        <taxon>Plasmodiidae</taxon>
        <taxon>Plasmodium</taxon>
        <taxon>Plasmodium (Plasmodium)</taxon>
    </lineage>
</organism>
<dbReference type="VEuPathDB" id="PlasmoDB:PmUG01_14050500"/>
<name>A0A1C3L2P0_PLAMA</name>
<feature type="region of interest" description="Disordered" evidence="1">
    <location>
        <begin position="464"/>
        <end position="489"/>
    </location>
</feature>
<feature type="region of interest" description="Disordered" evidence="1">
    <location>
        <begin position="1"/>
        <end position="53"/>
    </location>
</feature>
<protein>
    <submittedName>
        <fullName evidence="2">Uncharacterized protein</fullName>
    </submittedName>
</protein>
<feature type="compositionally biased region" description="Low complexity" evidence="1">
    <location>
        <begin position="467"/>
        <end position="489"/>
    </location>
</feature>
<accession>A0A1C3L2P0</accession>
<dbReference type="Proteomes" id="UP000219799">
    <property type="component" value="Chromosome 14"/>
</dbReference>
<feature type="compositionally biased region" description="Basic and acidic residues" evidence="1">
    <location>
        <begin position="1"/>
        <end position="34"/>
    </location>
</feature>